<accession>A0A8H6F071</accession>
<dbReference type="AlphaFoldDB" id="A0A8H6F071"/>
<dbReference type="SMR" id="A0A8H6F071"/>
<dbReference type="InterPro" id="IPR038356">
    <property type="entry name" value="Tma16_sf"/>
</dbReference>
<gene>
    <name evidence="3" type="ORF">FOB64_005819</name>
</gene>
<dbReference type="PANTHER" id="PTHR13349:SF2">
    <property type="entry name" value="TRANSLATION MACHINERY-ASSOCIATED PROTEIN 16"/>
    <property type="match status" value="1"/>
</dbReference>
<dbReference type="Proteomes" id="UP000536275">
    <property type="component" value="Unassembled WGS sequence"/>
</dbReference>
<name>A0A8H6F071_CANAX</name>
<evidence type="ECO:0000313" key="3">
    <source>
        <dbReference type="EMBL" id="KAF6062766.1"/>
    </source>
</evidence>
<dbReference type="PANTHER" id="PTHR13349">
    <property type="entry name" value="TRANSLATION MACHINERY-ASSOCIATED PROTEIN 16"/>
    <property type="match status" value="1"/>
</dbReference>
<dbReference type="OMA" id="WAYIATI"/>
<evidence type="ECO:0000256" key="2">
    <source>
        <dbReference type="SAM" id="MobiDB-lite"/>
    </source>
</evidence>
<dbReference type="GO" id="GO:0005634">
    <property type="term" value="C:nucleus"/>
    <property type="evidence" value="ECO:0007669"/>
    <property type="project" value="TreeGrafter"/>
</dbReference>
<organism evidence="3 4">
    <name type="scientific">Candida albicans</name>
    <name type="common">Yeast</name>
    <dbReference type="NCBI Taxonomy" id="5476"/>
    <lineage>
        <taxon>Eukaryota</taxon>
        <taxon>Fungi</taxon>
        <taxon>Dikarya</taxon>
        <taxon>Ascomycota</taxon>
        <taxon>Saccharomycotina</taxon>
        <taxon>Pichiomycetes</taxon>
        <taxon>Debaryomycetaceae</taxon>
        <taxon>Candida/Lodderomyces clade</taxon>
        <taxon>Candida</taxon>
    </lineage>
</organism>
<evidence type="ECO:0000313" key="4">
    <source>
        <dbReference type="Proteomes" id="UP000536275"/>
    </source>
</evidence>
<evidence type="ECO:0000256" key="1">
    <source>
        <dbReference type="ARBA" id="ARBA00034127"/>
    </source>
</evidence>
<comment type="caution">
    <text evidence="3">The sequence shown here is derived from an EMBL/GenBank/DDBJ whole genome shotgun (WGS) entry which is preliminary data.</text>
</comment>
<dbReference type="Pfam" id="PF11176">
    <property type="entry name" value="Tma16"/>
    <property type="match status" value="1"/>
</dbReference>
<dbReference type="EMBL" id="JABWAD010000061">
    <property type="protein sequence ID" value="KAF6062766.1"/>
    <property type="molecule type" value="Genomic_DNA"/>
</dbReference>
<protein>
    <recommendedName>
        <fullName evidence="5">Translation machinery-associated protein 16</fullName>
    </recommendedName>
</protein>
<evidence type="ECO:0008006" key="5">
    <source>
        <dbReference type="Google" id="ProtNLM"/>
    </source>
</evidence>
<feature type="region of interest" description="Disordered" evidence="2">
    <location>
        <begin position="70"/>
        <end position="91"/>
    </location>
</feature>
<sequence length="199" mass="23335">MPLAHNLNKVTKNISKSTGSLHIKGRKFKQLNRATLRDKKLQQRKSQSLERKSNELSIVFFIQSLLQEKNTANDGGDEDEEEGENFKEFSNKKQFTLDEMKQIIEKFIHQNDDELQRLQSERRKGRPPTNRQTILEEKLKYDLEIYRTGFKIPDLTDQLTVERIKEWNGTTGATTTMKFIRVSKDMTELPTTTNEIEMK</sequence>
<comment type="similarity">
    <text evidence="1">Belongs to the TMA16 family.</text>
</comment>
<reference evidence="3 4" key="1">
    <citation type="submission" date="2020-03" db="EMBL/GenBank/DDBJ databases">
        <title>FDA dAtabase for Regulatory Grade micrObial Sequences (FDA-ARGOS): Supporting development and validation of Infectious Disease Dx tests.</title>
        <authorList>
            <person name="Campos J."/>
            <person name="Goldberg B."/>
            <person name="Tallon L."/>
            <person name="Sadzewicz L."/>
            <person name="Vavikolanu K."/>
            <person name="Mehta A."/>
            <person name="Aluvathingal J."/>
            <person name="Nadendla S."/>
            <person name="Nandy P."/>
            <person name="Geyer C."/>
            <person name="Yan Y."/>
            <person name="Sichtig H."/>
        </authorList>
    </citation>
    <scope>NUCLEOTIDE SEQUENCE [LARGE SCALE GENOMIC DNA]</scope>
    <source>
        <strain evidence="3 4">FDAARGOS_656</strain>
    </source>
</reference>
<dbReference type="InterPro" id="IPR021346">
    <property type="entry name" value="Tma16"/>
</dbReference>
<proteinExistence type="inferred from homology"/>
<dbReference type="Gene3D" id="1.20.1440.170">
    <property type="entry name" value="Translation machinery-associated protein 16-like"/>
    <property type="match status" value="1"/>
</dbReference>